<dbReference type="SUPFAM" id="SSF103481">
    <property type="entry name" value="Multidrug resistance efflux transporter EmrE"/>
    <property type="match status" value="1"/>
</dbReference>
<evidence type="ECO:0000313" key="7">
    <source>
        <dbReference type="EMBL" id="ETW87333.1"/>
    </source>
</evidence>
<feature type="transmembrane region" description="Helical" evidence="6">
    <location>
        <begin position="222"/>
        <end position="240"/>
    </location>
</feature>
<reference evidence="7 8" key="1">
    <citation type="journal article" date="2012" name="New Phytol.">
        <title>Insight into trade-off between wood decay and parasitism from the genome of a fungal forest pathogen.</title>
        <authorList>
            <person name="Olson A."/>
            <person name="Aerts A."/>
            <person name="Asiegbu F."/>
            <person name="Belbahri L."/>
            <person name="Bouzid O."/>
            <person name="Broberg A."/>
            <person name="Canback B."/>
            <person name="Coutinho P.M."/>
            <person name="Cullen D."/>
            <person name="Dalman K."/>
            <person name="Deflorio G."/>
            <person name="van Diepen L.T."/>
            <person name="Dunand C."/>
            <person name="Duplessis S."/>
            <person name="Durling M."/>
            <person name="Gonthier P."/>
            <person name="Grimwood J."/>
            <person name="Fossdal C.G."/>
            <person name="Hansson D."/>
            <person name="Henrissat B."/>
            <person name="Hietala A."/>
            <person name="Himmelstrand K."/>
            <person name="Hoffmeister D."/>
            <person name="Hogberg N."/>
            <person name="James T.Y."/>
            <person name="Karlsson M."/>
            <person name="Kohler A."/>
            <person name="Kues U."/>
            <person name="Lee Y.H."/>
            <person name="Lin Y.C."/>
            <person name="Lind M."/>
            <person name="Lindquist E."/>
            <person name="Lombard V."/>
            <person name="Lucas S."/>
            <person name="Lunden K."/>
            <person name="Morin E."/>
            <person name="Murat C."/>
            <person name="Park J."/>
            <person name="Raffaello T."/>
            <person name="Rouze P."/>
            <person name="Salamov A."/>
            <person name="Schmutz J."/>
            <person name="Solheim H."/>
            <person name="Stahlberg J."/>
            <person name="Velez H."/>
            <person name="de Vries R.P."/>
            <person name="Wiebenga A."/>
            <person name="Woodward S."/>
            <person name="Yakovlev I."/>
            <person name="Garbelotto M."/>
            <person name="Martin F."/>
            <person name="Grigoriev I.V."/>
            <person name="Stenlid J."/>
        </authorList>
    </citation>
    <scope>NUCLEOTIDE SEQUENCE [LARGE SCALE GENOMIC DNA]</scope>
    <source>
        <strain evidence="7 8">TC 32-1</strain>
    </source>
</reference>
<dbReference type="HOGENOM" id="CLU_026578_1_0_1"/>
<keyword evidence="4 6" id="KW-0472">Membrane</keyword>
<accession>W4KND5</accession>
<protein>
    <recommendedName>
        <fullName evidence="9">EamA domain-containing protein</fullName>
    </recommendedName>
</protein>
<sequence>MDALPIPSLSLSRSHSRAKSPALHPLDKRQYALGIGLLLLVVVLWTSANFVTQVRPCVRGRTSLRDLTITYLNTSSFSLYLVPFLVRRLWRRDRAGLDKVPPPSAALPPLTVRETIHLSSIFCFFWFVANWSGNAALGFTSVASATILSSMSGFFTLGVGRLFGVETLTLAKIGAVVTSFGGVLLVSLSDSHQSQPATALPTAFDAPPASTPHAGQRLLGDSLALLSAFFYALYVTLLKVRIRSEARIDMQLFFGFVGLFNVLACWPIGVLLHLTGVERFALPSSRRAVVALLINMAITLSSDYIYVLAMLKTTPLVVTIGLSLTMPLAVVGDVLLGNTVHLQVVVGALLLLASFVVVGVEDSKEPPPARALADVEARARGRRYSRVRGEEEEAEAEADDIARADRAGGT</sequence>
<dbReference type="KEGG" id="hir:HETIRDRAFT_469269"/>
<dbReference type="PANTHER" id="PTHR23051:SF0">
    <property type="entry name" value="SOLUTE CARRIER FAMILY 35 MEMBER F5"/>
    <property type="match status" value="1"/>
</dbReference>
<feature type="region of interest" description="Disordered" evidence="5">
    <location>
        <begin position="384"/>
        <end position="410"/>
    </location>
</feature>
<feature type="transmembrane region" description="Helical" evidence="6">
    <location>
        <begin position="342"/>
        <end position="360"/>
    </location>
</feature>
<feature type="transmembrane region" description="Helical" evidence="6">
    <location>
        <begin position="288"/>
        <end position="309"/>
    </location>
</feature>
<organism evidence="7 8">
    <name type="scientific">Heterobasidion irregulare (strain TC 32-1)</name>
    <dbReference type="NCBI Taxonomy" id="747525"/>
    <lineage>
        <taxon>Eukaryota</taxon>
        <taxon>Fungi</taxon>
        <taxon>Dikarya</taxon>
        <taxon>Basidiomycota</taxon>
        <taxon>Agaricomycotina</taxon>
        <taxon>Agaricomycetes</taxon>
        <taxon>Russulales</taxon>
        <taxon>Bondarzewiaceae</taxon>
        <taxon>Heterobasidion</taxon>
        <taxon>Heterobasidion annosum species complex</taxon>
    </lineage>
</organism>
<feature type="transmembrane region" description="Helical" evidence="6">
    <location>
        <begin position="316"/>
        <end position="336"/>
    </location>
</feature>
<evidence type="ECO:0000256" key="2">
    <source>
        <dbReference type="ARBA" id="ARBA00022692"/>
    </source>
</evidence>
<proteinExistence type="predicted"/>
<evidence type="ECO:0008006" key="9">
    <source>
        <dbReference type="Google" id="ProtNLM"/>
    </source>
</evidence>
<keyword evidence="8" id="KW-1185">Reference proteome</keyword>
<evidence type="ECO:0000313" key="8">
    <source>
        <dbReference type="Proteomes" id="UP000030671"/>
    </source>
</evidence>
<evidence type="ECO:0000256" key="1">
    <source>
        <dbReference type="ARBA" id="ARBA00004141"/>
    </source>
</evidence>
<feature type="compositionally biased region" description="Acidic residues" evidence="5">
    <location>
        <begin position="390"/>
        <end position="399"/>
    </location>
</feature>
<comment type="subcellular location">
    <subcellularLocation>
        <location evidence="1">Membrane</location>
        <topology evidence="1">Multi-pass membrane protein</topology>
    </subcellularLocation>
</comment>
<gene>
    <name evidence="7" type="ORF">HETIRDRAFT_469269</name>
</gene>
<evidence type="ECO:0000256" key="6">
    <source>
        <dbReference type="SAM" id="Phobius"/>
    </source>
</evidence>
<dbReference type="PANTHER" id="PTHR23051">
    <property type="entry name" value="SOLUTE CARRIER FAMILY 35, MEMBER F5"/>
    <property type="match status" value="1"/>
</dbReference>
<name>W4KND5_HETIT</name>
<feature type="transmembrane region" description="Helical" evidence="6">
    <location>
        <begin position="135"/>
        <end position="157"/>
    </location>
</feature>
<dbReference type="AlphaFoldDB" id="W4KND5"/>
<dbReference type="RefSeq" id="XP_009541246.1">
    <property type="nucleotide sequence ID" value="XM_009542951.1"/>
</dbReference>
<feature type="transmembrane region" description="Helical" evidence="6">
    <location>
        <begin position="71"/>
        <end position="90"/>
    </location>
</feature>
<feature type="transmembrane region" description="Helical" evidence="6">
    <location>
        <begin position="252"/>
        <end position="276"/>
    </location>
</feature>
<evidence type="ECO:0000256" key="3">
    <source>
        <dbReference type="ARBA" id="ARBA00022989"/>
    </source>
</evidence>
<dbReference type="InParanoid" id="W4KND5"/>
<feature type="transmembrane region" description="Helical" evidence="6">
    <location>
        <begin position="169"/>
        <end position="188"/>
    </location>
</feature>
<evidence type="ECO:0000256" key="5">
    <source>
        <dbReference type="SAM" id="MobiDB-lite"/>
    </source>
</evidence>
<keyword evidence="2 6" id="KW-0812">Transmembrane</keyword>
<dbReference type="FunCoup" id="W4KND5">
    <property type="interactions" value="116"/>
</dbReference>
<dbReference type="OrthoDB" id="1436450at2759"/>
<dbReference type="eggNOG" id="KOG2765">
    <property type="taxonomic scope" value="Eukaryota"/>
</dbReference>
<dbReference type="GeneID" id="20677284"/>
<feature type="compositionally biased region" description="Basic and acidic residues" evidence="5">
    <location>
        <begin position="400"/>
        <end position="410"/>
    </location>
</feature>
<evidence type="ECO:0000256" key="4">
    <source>
        <dbReference type="ARBA" id="ARBA00023136"/>
    </source>
</evidence>
<dbReference type="Proteomes" id="UP000030671">
    <property type="component" value="Unassembled WGS sequence"/>
</dbReference>
<dbReference type="EMBL" id="KI925454">
    <property type="protein sequence ID" value="ETW87333.1"/>
    <property type="molecule type" value="Genomic_DNA"/>
</dbReference>
<dbReference type="InterPro" id="IPR037185">
    <property type="entry name" value="EmrE-like"/>
</dbReference>
<feature type="transmembrane region" description="Helical" evidence="6">
    <location>
        <begin position="31"/>
        <end position="51"/>
    </location>
</feature>
<dbReference type="GO" id="GO:0000329">
    <property type="term" value="C:fungal-type vacuole membrane"/>
    <property type="evidence" value="ECO:0007669"/>
    <property type="project" value="TreeGrafter"/>
</dbReference>
<keyword evidence="3 6" id="KW-1133">Transmembrane helix</keyword>